<comment type="caution">
    <text evidence="12">The sequence shown here is derived from an EMBL/GenBank/DDBJ whole genome shotgun (WGS) entry which is preliminary data.</text>
</comment>
<dbReference type="Proteomes" id="UP000266258">
    <property type="component" value="Unassembled WGS sequence"/>
</dbReference>
<dbReference type="InterPro" id="IPR020622">
    <property type="entry name" value="Ala_racemase_pyridoxalP-BS"/>
</dbReference>
<dbReference type="HAMAP" id="MF_01201">
    <property type="entry name" value="Ala_racemase"/>
    <property type="match status" value="1"/>
</dbReference>
<reference evidence="12 13" key="1">
    <citation type="submission" date="2017-08" db="EMBL/GenBank/DDBJ databases">
        <title>Reclassification of Bisgaard taxon 37 and 44.</title>
        <authorList>
            <person name="Christensen H."/>
        </authorList>
    </citation>
    <scope>NUCLEOTIDE SEQUENCE [LARGE SCALE GENOMIC DNA]</scope>
    <source>
        <strain evidence="12 13">B96_4</strain>
    </source>
</reference>
<dbReference type="AlphaFoldDB" id="A0A3A1Y6U9"/>
<dbReference type="Gene3D" id="3.20.20.10">
    <property type="entry name" value="Alanine racemase"/>
    <property type="match status" value="1"/>
</dbReference>
<comment type="similarity">
    <text evidence="4 9">Belongs to the alanine racemase family.</text>
</comment>
<evidence type="ECO:0000256" key="7">
    <source>
        <dbReference type="ARBA" id="ARBA00023235"/>
    </source>
</evidence>
<dbReference type="InterPro" id="IPR009006">
    <property type="entry name" value="Ala_racemase/Decarboxylase_C"/>
</dbReference>
<comment type="pathway">
    <text evidence="8 9">Amino-acid biosynthesis; D-alanine biosynthesis; D-alanine from L-alanine: step 1/1.</text>
</comment>
<comment type="catalytic activity">
    <reaction evidence="1 9">
        <text>L-alanine = D-alanine</text>
        <dbReference type="Rhea" id="RHEA:20249"/>
        <dbReference type="ChEBI" id="CHEBI:57416"/>
        <dbReference type="ChEBI" id="CHEBI:57972"/>
        <dbReference type="EC" id="5.1.1.1"/>
    </reaction>
</comment>
<dbReference type="PROSITE" id="PS00395">
    <property type="entry name" value="ALANINE_RACEMASE"/>
    <property type="match status" value="1"/>
</dbReference>
<dbReference type="GO" id="GO:0005829">
    <property type="term" value="C:cytosol"/>
    <property type="evidence" value="ECO:0007669"/>
    <property type="project" value="TreeGrafter"/>
</dbReference>
<dbReference type="FunFam" id="3.20.20.10:FF:000002">
    <property type="entry name" value="Alanine racemase"/>
    <property type="match status" value="1"/>
</dbReference>
<dbReference type="EMBL" id="NRJH01000054">
    <property type="protein sequence ID" value="RIY31784.1"/>
    <property type="molecule type" value="Genomic_DNA"/>
</dbReference>
<dbReference type="SMART" id="SM01005">
    <property type="entry name" value="Ala_racemase_C"/>
    <property type="match status" value="1"/>
</dbReference>
<dbReference type="Pfam" id="PF00842">
    <property type="entry name" value="Ala_racemase_C"/>
    <property type="match status" value="1"/>
</dbReference>
<dbReference type="UniPathway" id="UPA00042">
    <property type="reaction ID" value="UER00497"/>
</dbReference>
<comment type="pathway">
    <text evidence="3">Cell wall biogenesis; peptidoglycan biosynthesis.</text>
</comment>
<organism evidence="12 13">
    <name type="scientific">Psittacicella melopsittaci</name>
    <dbReference type="NCBI Taxonomy" id="2028576"/>
    <lineage>
        <taxon>Bacteria</taxon>
        <taxon>Pseudomonadati</taxon>
        <taxon>Pseudomonadota</taxon>
        <taxon>Gammaproteobacteria</taxon>
        <taxon>Pasteurellales</taxon>
        <taxon>Psittacicellaceae</taxon>
        <taxon>Psittacicella</taxon>
    </lineage>
</organism>
<dbReference type="PANTHER" id="PTHR30511:SF4">
    <property type="entry name" value="ALANINE RACEMASE, BIOSYNTHETIC"/>
    <property type="match status" value="1"/>
</dbReference>
<protein>
    <recommendedName>
        <fullName evidence="5 9">Alanine racemase</fullName>
        <ecNumber evidence="5 9">5.1.1.1</ecNumber>
    </recommendedName>
</protein>
<keyword evidence="7 9" id="KW-0413">Isomerase</keyword>
<dbReference type="SUPFAM" id="SSF51419">
    <property type="entry name" value="PLP-binding barrel"/>
    <property type="match status" value="1"/>
</dbReference>
<evidence type="ECO:0000256" key="6">
    <source>
        <dbReference type="ARBA" id="ARBA00022898"/>
    </source>
</evidence>
<comment type="cofactor">
    <cofactor evidence="2 9 10">
        <name>pyridoxal 5'-phosphate</name>
        <dbReference type="ChEBI" id="CHEBI:597326"/>
    </cofactor>
</comment>
<dbReference type="Gene3D" id="2.40.37.10">
    <property type="entry name" value="Lyase, Ornithine Decarboxylase, Chain A, domain 1"/>
    <property type="match status" value="1"/>
</dbReference>
<evidence type="ECO:0000256" key="10">
    <source>
        <dbReference type="PIRSR" id="PIRSR600821-50"/>
    </source>
</evidence>
<evidence type="ECO:0000256" key="2">
    <source>
        <dbReference type="ARBA" id="ARBA00001933"/>
    </source>
</evidence>
<dbReference type="InterPro" id="IPR011079">
    <property type="entry name" value="Ala_racemase_C"/>
</dbReference>
<evidence type="ECO:0000256" key="3">
    <source>
        <dbReference type="ARBA" id="ARBA00004752"/>
    </source>
</evidence>
<evidence type="ECO:0000256" key="5">
    <source>
        <dbReference type="ARBA" id="ARBA00013089"/>
    </source>
</evidence>
<feature type="modified residue" description="N6-(pyridoxal phosphate)lysine" evidence="9 10">
    <location>
        <position position="34"/>
    </location>
</feature>
<gene>
    <name evidence="12" type="primary">alr</name>
    <name evidence="12" type="ORF">CJP74_06325</name>
</gene>
<dbReference type="InterPro" id="IPR000821">
    <property type="entry name" value="Ala_racemase"/>
</dbReference>
<evidence type="ECO:0000256" key="8">
    <source>
        <dbReference type="ARBA" id="ARBA00037912"/>
    </source>
</evidence>
<comment type="function">
    <text evidence="9">Catalyzes the interconversion of L-alanine and D-alanine. May also act on other amino acids.</text>
</comment>
<evidence type="ECO:0000256" key="4">
    <source>
        <dbReference type="ARBA" id="ARBA00007880"/>
    </source>
</evidence>
<dbReference type="PANTHER" id="PTHR30511">
    <property type="entry name" value="ALANINE RACEMASE"/>
    <property type="match status" value="1"/>
</dbReference>
<dbReference type="Pfam" id="PF01168">
    <property type="entry name" value="Ala_racemase_N"/>
    <property type="match status" value="1"/>
</dbReference>
<feature type="domain" description="Alanine racemase C-terminal" evidence="11">
    <location>
        <begin position="233"/>
        <end position="356"/>
    </location>
</feature>
<evidence type="ECO:0000313" key="13">
    <source>
        <dbReference type="Proteomes" id="UP000266258"/>
    </source>
</evidence>
<dbReference type="OrthoDB" id="9813814at2"/>
<dbReference type="GO" id="GO:0030170">
    <property type="term" value="F:pyridoxal phosphate binding"/>
    <property type="evidence" value="ECO:0007669"/>
    <property type="project" value="UniProtKB-UniRule"/>
</dbReference>
<keyword evidence="13" id="KW-1185">Reference proteome</keyword>
<dbReference type="SUPFAM" id="SSF50621">
    <property type="entry name" value="Alanine racemase C-terminal domain-like"/>
    <property type="match status" value="1"/>
</dbReference>
<proteinExistence type="inferred from homology"/>
<dbReference type="EC" id="5.1.1.1" evidence="5 9"/>
<feature type="active site" description="Proton acceptor; specific for D-alanine" evidence="9">
    <location>
        <position position="34"/>
    </location>
</feature>
<keyword evidence="6 9" id="KW-0663">Pyridoxal phosphate</keyword>
<comment type="caution">
    <text evidence="9">Lacks conserved residue(s) required for the propagation of feature annotation.</text>
</comment>
<dbReference type="RefSeq" id="WP_119497430.1">
    <property type="nucleotide sequence ID" value="NZ_NRJH01000054.1"/>
</dbReference>
<name>A0A3A1Y6U9_9GAMM</name>
<dbReference type="PRINTS" id="PR00992">
    <property type="entry name" value="ALARACEMASE"/>
</dbReference>
<evidence type="ECO:0000256" key="1">
    <source>
        <dbReference type="ARBA" id="ARBA00000316"/>
    </source>
</evidence>
<dbReference type="InterPro" id="IPR029066">
    <property type="entry name" value="PLP-binding_barrel"/>
</dbReference>
<accession>A0A3A1Y6U9</accession>
<evidence type="ECO:0000313" key="12">
    <source>
        <dbReference type="EMBL" id="RIY31784.1"/>
    </source>
</evidence>
<dbReference type="NCBIfam" id="TIGR00492">
    <property type="entry name" value="alr"/>
    <property type="match status" value="1"/>
</dbReference>
<dbReference type="GO" id="GO:0008784">
    <property type="term" value="F:alanine racemase activity"/>
    <property type="evidence" value="ECO:0007669"/>
    <property type="project" value="UniProtKB-UniRule"/>
</dbReference>
<feature type="binding site" evidence="9">
    <location>
        <position position="131"/>
    </location>
    <ligand>
        <name>substrate</name>
    </ligand>
</feature>
<evidence type="ECO:0000256" key="9">
    <source>
        <dbReference type="HAMAP-Rule" id="MF_01201"/>
    </source>
</evidence>
<dbReference type="GO" id="GO:0030632">
    <property type="term" value="P:D-alanine biosynthetic process"/>
    <property type="evidence" value="ECO:0007669"/>
    <property type="project" value="UniProtKB-UniRule"/>
</dbReference>
<sequence length="358" mass="39666">MKYPKAIIDTKALKHNVEIIRKLAPNSKICAIVKANAYGHGLIDVSRTLLRQVEGVGVARIAEAERLRDAGINNDIILLEGFLGAAELFKLNELKLSTAVHCYEQVELIEKYASNLSNLKIWLKFNTGMNRLGLDKDEAREVKARLESLPCVKEISLMTHFANADDPSSDYTEKQISFFNSLNSELNLGRSTSASSGILFFPETRSEWIRPGIIMYGISPSHESIESFGFIPVMSLETVLANVFKLKAGQYLPNSQFQAQEDTYIGVLALGSSDGYPCQAPQGTPFLVNGRKVTLVGNVGVDHIYVNLGSELQDKMGDKVLVFGKGLPVEEVAKHINVITYELTTKLTMQIKHEYIIN</sequence>
<dbReference type="InterPro" id="IPR001608">
    <property type="entry name" value="Ala_racemase_N"/>
</dbReference>
<evidence type="ECO:0000259" key="11">
    <source>
        <dbReference type="SMART" id="SM01005"/>
    </source>
</evidence>